<dbReference type="EMBL" id="AJSR01001939">
    <property type="protein sequence ID" value="EKM29777.1"/>
    <property type="molecule type" value="Genomic_DNA"/>
</dbReference>
<gene>
    <name evidence="1" type="ORF">VCHENC02_4434A</name>
</gene>
<dbReference type="Proteomes" id="UP000008367">
    <property type="component" value="Unassembled WGS sequence"/>
</dbReference>
<comment type="caution">
    <text evidence="1">The sequence shown here is derived from an EMBL/GenBank/DDBJ whole genome shotgun (WGS) entry which is preliminary data.</text>
</comment>
<accession>A0A454CTP3</accession>
<evidence type="ECO:0000313" key="2">
    <source>
        <dbReference type="Proteomes" id="UP000008367"/>
    </source>
</evidence>
<feature type="non-terminal residue" evidence="1">
    <location>
        <position position="27"/>
    </location>
</feature>
<proteinExistence type="predicted"/>
<organism evidence="1 2">
    <name type="scientific">Vibrio harveyi</name>
    <name type="common">Beneckea harveyi</name>
    <dbReference type="NCBI Taxonomy" id="669"/>
    <lineage>
        <taxon>Bacteria</taxon>
        <taxon>Pseudomonadati</taxon>
        <taxon>Pseudomonadota</taxon>
        <taxon>Gammaproteobacteria</taxon>
        <taxon>Vibrionales</taxon>
        <taxon>Vibrionaceae</taxon>
        <taxon>Vibrio</taxon>
    </lineage>
</organism>
<reference evidence="1 2" key="1">
    <citation type="submission" date="2012-10" db="EMBL/GenBank/DDBJ databases">
        <title>Genome sequence of Vibrio Cholerae HENC-02.</title>
        <authorList>
            <person name="Eppinger M."/>
            <person name="Hasan N.A."/>
            <person name="Sengamalay N."/>
            <person name="Hine E."/>
            <person name="Su Q."/>
            <person name="Daugherty S.C."/>
            <person name="Young S."/>
            <person name="Sadzewicz L."/>
            <person name="Tallon L."/>
            <person name="Cebula T.A."/>
            <person name="Ravel J."/>
            <person name="Colwell R.R."/>
        </authorList>
    </citation>
    <scope>NUCLEOTIDE SEQUENCE [LARGE SCALE GENOMIC DNA]</scope>
    <source>
        <strain evidence="1 2">HENC-02</strain>
    </source>
</reference>
<protein>
    <submittedName>
        <fullName evidence="1">Uncharacterized protein</fullName>
    </submittedName>
</protein>
<dbReference type="AlphaFoldDB" id="A0A454CTP3"/>
<name>A0A454CTP3_VIBHA</name>
<sequence length="27" mass="3447">MCVDNNEAFWLWFLFHFNSHFTTFDNY</sequence>
<evidence type="ECO:0000313" key="1">
    <source>
        <dbReference type="EMBL" id="EKM29777.1"/>
    </source>
</evidence>